<dbReference type="CDD" id="cd04242">
    <property type="entry name" value="AAK_G5K_ProB"/>
    <property type="match status" value="1"/>
</dbReference>
<dbReference type="Pfam" id="PF00696">
    <property type="entry name" value="AA_kinase"/>
    <property type="match status" value="1"/>
</dbReference>
<dbReference type="PANTHER" id="PTHR43654">
    <property type="entry name" value="GLUTAMATE 5-KINASE"/>
    <property type="match status" value="1"/>
</dbReference>
<evidence type="ECO:0000256" key="8">
    <source>
        <dbReference type="SAM" id="MobiDB-lite"/>
    </source>
</evidence>
<accession>A0ABP0BGA5</accession>
<organism evidence="10 11">
    <name type="scientific">Sporothrix bragantina</name>
    <dbReference type="NCBI Taxonomy" id="671064"/>
    <lineage>
        <taxon>Eukaryota</taxon>
        <taxon>Fungi</taxon>
        <taxon>Dikarya</taxon>
        <taxon>Ascomycota</taxon>
        <taxon>Pezizomycotina</taxon>
        <taxon>Sordariomycetes</taxon>
        <taxon>Sordariomycetidae</taxon>
        <taxon>Ophiostomatales</taxon>
        <taxon>Ophiostomataceae</taxon>
        <taxon>Sporothrix</taxon>
    </lineage>
</organism>
<dbReference type="NCBIfam" id="TIGR01027">
    <property type="entry name" value="proB"/>
    <property type="match status" value="1"/>
</dbReference>
<protein>
    <submittedName>
        <fullName evidence="10">Glutamate 5-kinase</fullName>
        <ecNumber evidence="10">2.7.2.11</ecNumber>
    </submittedName>
</protein>
<keyword evidence="11" id="KW-1185">Reference proteome</keyword>
<dbReference type="Pfam" id="PF01472">
    <property type="entry name" value="PUA"/>
    <property type="match status" value="1"/>
</dbReference>
<reference evidence="10 11" key="1">
    <citation type="submission" date="2024-01" db="EMBL/GenBank/DDBJ databases">
        <authorList>
            <person name="Allen C."/>
            <person name="Tagirdzhanova G."/>
        </authorList>
    </citation>
    <scope>NUCLEOTIDE SEQUENCE [LARGE SCALE GENOMIC DNA]</scope>
</reference>
<dbReference type="CDD" id="cd21157">
    <property type="entry name" value="PUA_G5K"/>
    <property type="match status" value="1"/>
</dbReference>
<feature type="region of interest" description="Disordered" evidence="8">
    <location>
        <begin position="444"/>
        <end position="502"/>
    </location>
</feature>
<dbReference type="InterPro" id="IPR015947">
    <property type="entry name" value="PUA-like_sf"/>
</dbReference>
<dbReference type="InterPro" id="IPR019797">
    <property type="entry name" value="Glutamate_5-kinase_CS"/>
</dbReference>
<dbReference type="InterPro" id="IPR001057">
    <property type="entry name" value="Glu/AcGlu_kinase"/>
</dbReference>
<dbReference type="PRINTS" id="PR00474">
    <property type="entry name" value="GLU5KINASE"/>
</dbReference>
<evidence type="ECO:0000256" key="3">
    <source>
        <dbReference type="ARBA" id="ARBA00022650"/>
    </source>
</evidence>
<feature type="compositionally biased region" description="Low complexity" evidence="8">
    <location>
        <begin position="491"/>
        <end position="502"/>
    </location>
</feature>
<dbReference type="HAMAP" id="MF_00456">
    <property type="entry name" value="ProB"/>
    <property type="match status" value="1"/>
</dbReference>
<keyword evidence="2" id="KW-0028">Amino-acid biosynthesis</keyword>
<dbReference type="Proteomes" id="UP001642406">
    <property type="component" value="Unassembled WGS sequence"/>
</dbReference>
<keyword evidence="3" id="KW-0641">Proline biosynthesis</keyword>
<evidence type="ECO:0000259" key="9">
    <source>
        <dbReference type="SMART" id="SM00359"/>
    </source>
</evidence>
<dbReference type="InterPro" id="IPR036974">
    <property type="entry name" value="PUA_sf"/>
</dbReference>
<dbReference type="SUPFAM" id="SSF88697">
    <property type="entry name" value="PUA domain-like"/>
    <property type="match status" value="1"/>
</dbReference>
<dbReference type="PANTHER" id="PTHR43654:SF3">
    <property type="entry name" value="GLUTAMATE 5-KINASE"/>
    <property type="match status" value="1"/>
</dbReference>
<dbReference type="PROSITE" id="PS00902">
    <property type="entry name" value="GLUTAMATE_5_KINASE"/>
    <property type="match status" value="1"/>
</dbReference>
<dbReference type="Gene3D" id="3.40.1160.10">
    <property type="entry name" value="Acetylglutamate kinase-like"/>
    <property type="match status" value="2"/>
</dbReference>
<dbReference type="GO" id="GO:0004349">
    <property type="term" value="F:glutamate 5-kinase activity"/>
    <property type="evidence" value="ECO:0007669"/>
    <property type="project" value="UniProtKB-EC"/>
</dbReference>
<evidence type="ECO:0000256" key="2">
    <source>
        <dbReference type="ARBA" id="ARBA00022605"/>
    </source>
</evidence>
<comment type="caution">
    <text evidence="10">The sequence shown here is derived from an EMBL/GenBank/DDBJ whole genome shotgun (WGS) entry which is preliminary data.</text>
</comment>
<keyword evidence="7" id="KW-0067">ATP-binding</keyword>
<dbReference type="InterPro" id="IPR002478">
    <property type="entry name" value="PUA"/>
</dbReference>
<evidence type="ECO:0000256" key="7">
    <source>
        <dbReference type="ARBA" id="ARBA00022840"/>
    </source>
</evidence>
<dbReference type="InterPro" id="IPR036393">
    <property type="entry name" value="AceGlu_kinase-like_sf"/>
</dbReference>
<proteinExistence type="inferred from homology"/>
<evidence type="ECO:0000256" key="6">
    <source>
        <dbReference type="ARBA" id="ARBA00022777"/>
    </source>
</evidence>
<feature type="domain" description="PUA" evidence="9">
    <location>
        <begin position="323"/>
        <end position="435"/>
    </location>
</feature>
<keyword evidence="1" id="KW-0963">Cytoplasm</keyword>
<sequence>MKGPRPLGIVIKLGTSSIIDATSHEPLIATLSLIVETAVRLRKDGHRVVIVSSGAIGVGLRRMDVEHRPKHLAKLQALAAIGQCRLIGLWDSLFSHLRQPIAQILLTRNDIADRTQYLRAQNTFAELFDMGVIPIVNENDTLAVEEIRFGDNDTLSAITAAMIHADLLFLMTDVDCLYTKNPRQHPDAEPIEVVEDINALEADISTPGSALGTGGMSTKIVAARLATSAGVTTVITRSSTPDNLVQILAHIQATQGSSFLQKSSSFASLPAAAAPVSSAAAAAPSLSSSMTLAKPPLHTRFLPWPEPVRDRSFWILHGLAPHGTIFIDQGAYQALVERAGLLPVGVVDVEGPFTENDAVRIVVVDRKPTTAAAASSAATENAATPTLATPSLVASGTEVGRALARYSSTEIARIKGHRSRDIQGILGYVTSEYVAQREHISLFRQKGSRPASPSLRDKDRDHHRVSPNQKASTVAVESPLHKVEGLTLNDASSTSAGEGSSA</sequence>
<gene>
    <name evidence="10" type="primary">PRO1</name>
    <name evidence="10" type="ORF">SBRCBS47491_003565</name>
</gene>
<dbReference type="PROSITE" id="PS50890">
    <property type="entry name" value="PUA"/>
    <property type="match status" value="1"/>
</dbReference>
<dbReference type="Gene3D" id="2.30.130.10">
    <property type="entry name" value="PUA domain"/>
    <property type="match status" value="1"/>
</dbReference>
<keyword evidence="5" id="KW-0547">Nucleotide-binding</keyword>
<dbReference type="SUPFAM" id="SSF53633">
    <property type="entry name" value="Carbamate kinase-like"/>
    <property type="match status" value="1"/>
</dbReference>
<dbReference type="InterPro" id="IPR005715">
    <property type="entry name" value="Glu_5kinase/COase_Synthase"/>
</dbReference>
<evidence type="ECO:0000256" key="4">
    <source>
        <dbReference type="ARBA" id="ARBA00022679"/>
    </source>
</evidence>
<keyword evidence="4 10" id="KW-0808">Transferase</keyword>
<dbReference type="InterPro" id="IPR041739">
    <property type="entry name" value="G5K_ProB"/>
</dbReference>
<evidence type="ECO:0000256" key="1">
    <source>
        <dbReference type="ARBA" id="ARBA00022490"/>
    </source>
</evidence>
<feature type="compositionally biased region" description="Basic and acidic residues" evidence="8">
    <location>
        <begin position="455"/>
        <end position="464"/>
    </location>
</feature>
<name>A0ABP0BGA5_9PEZI</name>
<dbReference type="EC" id="2.7.2.11" evidence="10"/>
<evidence type="ECO:0000313" key="11">
    <source>
        <dbReference type="Proteomes" id="UP001642406"/>
    </source>
</evidence>
<dbReference type="EMBL" id="CAWUHC010000024">
    <property type="protein sequence ID" value="CAK7218617.1"/>
    <property type="molecule type" value="Genomic_DNA"/>
</dbReference>
<evidence type="ECO:0000313" key="10">
    <source>
        <dbReference type="EMBL" id="CAK7218617.1"/>
    </source>
</evidence>
<dbReference type="InterPro" id="IPR001048">
    <property type="entry name" value="Asp/Glu/Uridylate_kinase"/>
</dbReference>
<keyword evidence="6" id="KW-0418">Kinase</keyword>
<dbReference type="SMART" id="SM00359">
    <property type="entry name" value="PUA"/>
    <property type="match status" value="1"/>
</dbReference>
<dbReference type="PIRSF" id="PIRSF000729">
    <property type="entry name" value="GK"/>
    <property type="match status" value="1"/>
</dbReference>
<dbReference type="InterPro" id="IPR011529">
    <property type="entry name" value="Glu_5kinase"/>
</dbReference>
<evidence type="ECO:0000256" key="5">
    <source>
        <dbReference type="ARBA" id="ARBA00022741"/>
    </source>
</evidence>